<feature type="compositionally biased region" description="Acidic residues" evidence="1">
    <location>
        <begin position="1"/>
        <end position="10"/>
    </location>
</feature>
<reference evidence="2 3" key="1">
    <citation type="journal article" date="2023" name="Plants (Basel)">
        <title>Bridging the Gap: Combining Genomics and Transcriptomics Approaches to Understand Stylosanthes scabra, an Orphan Legume from the Brazilian Caatinga.</title>
        <authorList>
            <person name="Ferreira-Neto J.R.C."/>
            <person name="da Silva M.D."/>
            <person name="Binneck E."/>
            <person name="de Melo N.F."/>
            <person name="da Silva R.H."/>
            <person name="de Melo A.L.T.M."/>
            <person name="Pandolfi V."/>
            <person name="Bustamante F.O."/>
            <person name="Brasileiro-Vidal A.C."/>
            <person name="Benko-Iseppon A.M."/>
        </authorList>
    </citation>
    <scope>NUCLEOTIDE SEQUENCE [LARGE SCALE GENOMIC DNA]</scope>
    <source>
        <tissue evidence="2">Leaves</tissue>
    </source>
</reference>
<accession>A0ABU6Z4M2</accession>
<evidence type="ECO:0000313" key="3">
    <source>
        <dbReference type="Proteomes" id="UP001341840"/>
    </source>
</evidence>
<sequence>MGFYGEGDDEQGGHCVELSRGTPSPLEGIGGPIGSSTIASADTDQEGELLEGEKTETQFCRPKLQRSNPFNHKPREIGLNFLSQGSSKILIFKPVPTFHNNPFSRTFLPSRILLQPQDGRLPIIALVKSEW</sequence>
<comment type="caution">
    <text evidence="2">The sequence shown here is derived from an EMBL/GenBank/DDBJ whole genome shotgun (WGS) entry which is preliminary data.</text>
</comment>
<name>A0ABU6Z4M2_9FABA</name>
<keyword evidence="3" id="KW-1185">Reference proteome</keyword>
<dbReference type="EMBL" id="JASCZI010271914">
    <property type="protein sequence ID" value="MED6217474.1"/>
    <property type="molecule type" value="Genomic_DNA"/>
</dbReference>
<proteinExistence type="predicted"/>
<feature type="region of interest" description="Disordered" evidence="1">
    <location>
        <begin position="1"/>
        <end position="45"/>
    </location>
</feature>
<evidence type="ECO:0000256" key="1">
    <source>
        <dbReference type="SAM" id="MobiDB-lite"/>
    </source>
</evidence>
<protein>
    <submittedName>
        <fullName evidence="2">Uncharacterized protein</fullName>
    </submittedName>
</protein>
<dbReference type="Proteomes" id="UP001341840">
    <property type="component" value="Unassembled WGS sequence"/>
</dbReference>
<gene>
    <name evidence="2" type="ORF">PIB30_018110</name>
</gene>
<organism evidence="2 3">
    <name type="scientific">Stylosanthes scabra</name>
    <dbReference type="NCBI Taxonomy" id="79078"/>
    <lineage>
        <taxon>Eukaryota</taxon>
        <taxon>Viridiplantae</taxon>
        <taxon>Streptophyta</taxon>
        <taxon>Embryophyta</taxon>
        <taxon>Tracheophyta</taxon>
        <taxon>Spermatophyta</taxon>
        <taxon>Magnoliopsida</taxon>
        <taxon>eudicotyledons</taxon>
        <taxon>Gunneridae</taxon>
        <taxon>Pentapetalae</taxon>
        <taxon>rosids</taxon>
        <taxon>fabids</taxon>
        <taxon>Fabales</taxon>
        <taxon>Fabaceae</taxon>
        <taxon>Papilionoideae</taxon>
        <taxon>50 kb inversion clade</taxon>
        <taxon>dalbergioids sensu lato</taxon>
        <taxon>Dalbergieae</taxon>
        <taxon>Pterocarpus clade</taxon>
        <taxon>Stylosanthes</taxon>
    </lineage>
</organism>
<evidence type="ECO:0000313" key="2">
    <source>
        <dbReference type="EMBL" id="MED6217474.1"/>
    </source>
</evidence>